<accession>A5CAT7</accession>
<reference evidence="1" key="1">
    <citation type="journal article" date="2007" name="PLoS ONE">
        <title>The first genome sequence of an elite grapevine cultivar (Pinot noir Vitis vinifera L.): coping with a highly heterozygous genome.</title>
        <authorList>
            <person name="Velasco R."/>
            <person name="Zharkikh A."/>
            <person name="Troggio M."/>
            <person name="Cartwright D.A."/>
            <person name="Cestaro A."/>
            <person name="Pruss D."/>
            <person name="Pindo M."/>
            <person name="FitzGerald L.M."/>
            <person name="Vezzulli S."/>
            <person name="Reid J."/>
            <person name="Malacarne G."/>
            <person name="Iliev D."/>
            <person name="Coppola G."/>
            <person name="Wardell B."/>
            <person name="Micheletti D."/>
            <person name="Macalma T."/>
            <person name="Facci M."/>
            <person name="Mitchell J.T."/>
            <person name="Perazzolli M."/>
            <person name="Eldredge G."/>
            <person name="Gatto P."/>
            <person name="Oyzerski R."/>
            <person name="Moretto M."/>
            <person name="Gutin N."/>
            <person name="Stefanini M."/>
            <person name="Chen Y."/>
            <person name="Segala C."/>
            <person name="Davenport C."/>
            <person name="Dematte L."/>
            <person name="Mraz A."/>
            <person name="Battilana J."/>
            <person name="Stormo K."/>
            <person name="Costa F."/>
            <person name="Tao Q."/>
            <person name="Si-Ammour A."/>
            <person name="Harkins T."/>
            <person name="Lackey A."/>
            <person name="Perbost C."/>
            <person name="Taillon B."/>
            <person name="Stella A."/>
            <person name="Solovyev V."/>
            <person name="Fawcett J.A."/>
            <person name="Sterck L."/>
            <person name="Vandepoele K."/>
            <person name="Grando S.M."/>
            <person name="Toppo S."/>
            <person name="Moser C."/>
            <person name="Lanchbury J."/>
            <person name="Bogden R."/>
            <person name="Skolnick M."/>
            <person name="Sgaramella V."/>
            <person name="Bhatnagar S.K."/>
            <person name="Fontana P."/>
            <person name="Gutin A."/>
            <person name="Van de Peer Y."/>
            <person name="Salamini F."/>
            <person name="Viola R."/>
        </authorList>
    </citation>
    <scope>NUCLEOTIDE SEQUENCE</scope>
</reference>
<protein>
    <submittedName>
        <fullName evidence="1">Uncharacterized protein</fullName>
    </submittedName>
</protein>
<organism evidence="1">
    <name type="scientific">Vitis vinifera</name>
    <name type="common">Grape</name>
    <dbReference type="NCBI Taxonomy" id="29760"/>
    <lineage>
        <taxon>Eukaryota</taxon>
        <taxon>Viridiplantae</taxon>
        <taxon>Streptophyta</taxon>
        <taxon>Embryophyta</taxon>
        <taxon>Tracheophyta</taxon>
        <taxon>Spermatophyta</taxon>
        <taxon>Magnoliopsida</taxon>
        <taxon>eudicotyledons</taxon>
        <taxon>Gunneridae</taxon>
        <taxon>Pentapetalae</taxon>
        <taxon>rosids</taxon>
        <taxon>Vitales</taxon>
        <taxon>Vitaceae</taxon>
        <taxon>Viteae</taxon>
        <taxon>Vitis</taxon>
    </lineage>
</organism>
<proteinExistence type="predicted"/>
<dbReference type="AlphaFoldDB" id="A5CAT7"/>
<evidence type="ECO:0000313" key="1">
    <source>
        <dbReference type="EMBL" id="CAN82008.1"/>
    </source>
</evidence>
<dbReference type="EMBL" id="AM488495">
    <property type="protein sequence ID" value="CAN82008.1"/>
    <property type="molecule type" value="Genomic_DNA"/>
</dbReference>
<gene>
    <name evidence="1" type="ORF">VITISV_009794</name>
</gene>
<sequence length="116" mass="12919">MCDRGKLKSSPLPSGVKIPDVKHSGGMAVAVKFRMQTSGWNGGGSRIPDTNIQVECGSAECNGGNRMKWRQSDGIPTLVEMSYDSRPSGMSRIPYSLYSRFAYEFQRTLLNLRLLW</sequence>
<name>A5CAT7_VITVI</name>